<evidence type="ECO:0000259" key="10">
    <source>
        <dbReference type="Pfam" id="PF02777"/>
    </source>
</evidence>
<keyword evidence="4 8" id="KW-0479">Metal-binding</keyword>
<dbReference type="FunFam" id="3.55.40.20:FF:000002">
    <property type="entry name" value="Superoxide dismutase"/>
    <property type="match status" value="1"/>
</dbReference>
<evidence type="ECO:0000313" key="11">
    <source>
        <dbReference type="EMBL" id="KAL1521366.1"/>
    </source>
</evidence>
<dbReference type="PROSITE" id="PS00088">
    <property type="entry name" value="SOD_MN"/>
    <property type="match status" value="1"/>
</dbReference>
<organism evidence="11 12">
    <name type="scientific">Prymnesium parvum</name>
    <name type="common">Toxic golden alga</name>
    <dbReference type="NCBI Taxonomy" id="97485"/>
    <lineage>
        <taxon>Eukaryota</taxon>
        <taxon>Haptista</taxon>
        <taxon>Haptophyta</taxon>
        <taxon>Prymnesiophyceae</taxon>
        <taxon>Prymnesiales</taxon>
        <taxon>Prymnesiaceae</taxon>
        <taxon>Prymnesium</taxon>
    </lineage>
</organism>
<comment type="function">
    <text evidence="8">Destroys radicals which are normally produced within the cells and which are toxic to biological systems.</text>
</comment>
<comment type="catalytic activity">
    <reaction evidence="7 8">
        <text>2 superoxide + 2 H(+) = H2O2 + O2</text>
        <dbReference type="Rhea" id="RHEA:20696"/>
        <dbReference type="ChEBI" id="CHEBI:15378"/>
        <dbReference type="ChEBI" id="CHEBI:15379"/>
        <dbReference type="ChEBI" id="CHEBI:16240"/>
        <dbReference type="ChEBI" id="CHEBI:18421"/>
        <dbReference type="EC" id="1.15.1.1"/>
    </reaction>
</comment>
<comment type="cofactor">
    <cofactor evidence="1">
        <name>Mn(2+)</name>
        <dbReference type="ChEBI" id="CHEBI:29035"/>
    </cofactor>
</comment>
<dbReference type="Gene3D" id="1.10.287.990">
    <property type="entry name" value="Fe,Mn superoxide dismutase (SOD) domain"/>
    <property type="match status" value="1"/>
</dbReference>
<dbReference type="GO" id="GO:0030145">
    <property type="term" value="F:manganese ion binding"/>
    <property type="evidence" value="ECO:0007669"/>
    <property type="project" value="TreeGrafter"/>
</dbReference>
<gene>
    <name evidence="11" type="ORF">AB1Y20_021033</name>
</gene>
<evidence type="ECO:0000256" key="4">
    <source>
        <dbReference type="ARBA" id="ARBA00022723"/>
    </source>
</evidence>
<dbReference type="EMBL" id="JBGBPQ010000007">
    <property type="protein sequence ID" value="KAL1521366.1"/>
    <property type="molecule type" value="Genomic_DNA"/>
</dbReference>
<evidence type="ECO:0000256" key="8">
    <source>
        <dbReference type="RuleBase" id="RU000414"/>
    </source>
</evidence>
<dbReference type="PRINTS" id="PR01703">
    <property type="entry name" value="MNSODISMTASE"/>
</dbReference>
<comment type="similarity">
    <text evidence="2 8">Belongs to the iron/manganese superoxide dismutase family.</text>
</comment>
<dbReference type="InterPro" id="IPR019831">
    <property type="entry name" value="Mn/Fe_SOD_N"/>
</dbReference>
<name>A0AB34JIZ2_PRYPA</name>
<evidence type="ECO:0000256" key="6">
    <source>
        <dbReference type="ARBA" id="ARBA00023211"/>
    </source>
</evidence>
<comment type="caution">
    <text evidence="11">The sequence shown here is derived from an EMBL/GenBank/DDBJ whole genome shotgun (WGS) entry which is preliminary data.</text>
</comment>
<dbReference type="InterPro" id="IPR001189">
    <property type="entry name" value="Mn/Fe_SOD"/>
</dbReference>
<evidence type="ECO:0000256" key="1">
    <source>
        <dbReference type="ARBA" id="ARBA00001936"/>
    </source>
</evidence>
<dbReference type="InterPro" id="IPR019832">
    <property type="entry name" value="Mn/Fe_SOD_C"/>
</dbReference>
<dbReference type="InterPro" id="IPR019833">
    <property type="entry name" value="Mn/Fe_SOD_BS"/>
</dbReference>
<dbReference type="EC" id="1.15.1.1" evidence="3 8"/>
<evidence type="ECO:0000256" key="7">
    <source>
        <dbReference type="ARBA" id="ARBA00049204"/>
    </source>
</evidence>
<feature type="domain" description="Manganese/iron superoxide dismutase N-terminal" evidence="9">
    <location>
        <begin position="47"/>
        <end position="80"/>
    </location>
</feature>
<evidence type="ECO:0000313" key="12">
    <source>
        <dbReference type="Proteomes" id="UP001515480"/>
    </source>
</evidence>
<accession>A0AB34JIZ2</accession>
<evidence type="ECO:0000256" key="2">
    <source>
        <dbReference type="ARBA" id="ARBA00008714"/>
    </source>
</evidence>
<sequence length="199" mass="21664">MVPSLSPEGSRRMPAPPTRLQAAACSHRSRINVPNTLLVILLPEPSKQAKGNIDAVIALQGAIKFNGGGHVNHSIFWQNLCPVSEGGGVLQQGPLSDAITAEFGSLDALQTKFNATTAAIQGSGWGWLGYDKVAGKLKIATCANQDPLQHTHGLVPLLGIDVWEHAYYLQYKNVRPEYLKQIWGIINWKDVECRYLAAK</sequence>
<dbReference type="Gene3D" id="3.55.40.20">
    <property type="entry name" value="Iron/manganese superoxide dismutase, C-terminal domain"/>
    <property type="match status" value="1"/>
</dbReference>
<dbReference type="SUPFAM" id="SSF46609">
    <property type="entry name" value="Fe,Mn superoxide dismutase (SOD), N-terminal domain"/>
    <property type="match status" value="1"/>
</dbReference>
<dbReference type="GO" id="GO:0004784">
    <property type="term" value="F:superoxide dismutase activity"/>
    <property type="evidence" value="ECO:0007669"/>
    <property type="project" value="UniProtKB-EC"/>
</dbReference>
<evidence type="ECO:0000259" key="9">
    <source>
        <dbReference type="Pfam" id="PF00081"/>
    </source>
</evidence>
<dbReference type="Pfam" id="PF00081">
    <property type="entry name" value="Sod_Fe_N"/>
    <property type="match status" value="1"/>
</dbReference>
<dbReference type="InterPro" id="IPR050265">
    <property type="entry name" value="Fe/Mn_Superoxide_Dismutase"/>
</dbReference>
<keyword evidence="12" id="KW-1185">Reference proteome</keyword>
<dbReference type="InterPro" id="IPR036324">
    <property type="entry name" value="Mn/Fe_SOD_N_sf"/>
</dbReference>
<dbReference type="SUPFAM" id="SSF54719">
    <property type="entry name" value="Fe,Mn superoxide dismutase (SOD), C-terminal domain"/>
    <property type="match status" value="1"/>
</dbReference>
<keyword evidence="5 8" id="KW-0560">Oxidoreductase</keyword>
<dbReference type="PANTHER" id="PTHR11404:SF6">
    <property type="entry name" value="SUPEROXIDE DISMUTASE [MN], MITOCHONDRIAL"/>
    <property type="match status" value="1"/>
</dbReference>
<evidence type="ECO:0000256" key="3">
    <source>
        <dbReference type="ARBA" id="ARBA00012682"/>
    </source>
</evidence>
<dbReference type="GO" id="GO:0005739">
    <property type="term" value="C:mitochondrion"/>
    <property type="evidence" value="ECO:0007669"/>
    <property type="project" value="TreeGrafter"/>
</dbReference>
<evidence type="ECO:0000256" key="5">
    <source>
        <dbReference type="ARBA" id="ARBA00023002"/>
    </source>
</evidence>
<dbReference type="PANTHER" id="PTHR11404">
    <property type="entry name" value="SUPEROXIDE DISMUTASE 2"/>
    <property type="match status" value="1"/>
</dbReference>
<dbReference type="Proteomes" id="UP001515480">
    <property type="component" value="Unassembled WGS sequence"/>
</dbReference>
<protein>
    <recommendedName>
        <fullName evidence="3 8">Superoxide dismutase</fullName>
        <ecNumber evidence="3 8">1.15.1.1</ecNumber>
    </recommendedName>
</protein>
<keyword evidence="6" id="KW-0464">Manganese</keyword>
<proteinExistence type="inferred from homology"/>
<dbReference type="InterPro" id="IPR036314">
    <property type="entry name" value="SOD_C_sf"/>
</dbReference>
<dbReference type="Pfam" id="PF02777">
    <property type="entry name" value="Sod_Fe_C"/>
    <property type="match status" value="1"/>
</dbReference>
<dbReference type="AlphaFoldDB" id="A0AB34JIZ2"/>
<reference evidence="11 12" key="1">
    <citation type="journal article" date="2024" name="Science">
        <title>Giant polyketide synthase enzymes in the biosynthesis of giant marine polyether toxins.</title>
        <authorList>
            <person name="Fallon T.R."/>
            <person name="Shende V.V."/>
            <person name="Wierzbicki I.H."/>
            <person name="Pendleton A.L."/>
            <person name="Watervoot N.F."/>
            <person name="Auber R.P."/>
            <person name="Gonzalez D.J."/>
            <person name="Wisecaver J.H."/>
            <person name="Moore B.S."/>
        </authorList>
    </citation>
    <scope>NUCLEOTIDE SEQUENCE [LARGE SCALE GENOMIC DNA]</scope>
    <source>
        <strain evidence="11 12">12B1</strain>
    </source>
</reference>
<feature type="domain" description="Manganese/iron superoxide dismutase C-terminal" evidence="10">
    <location>
        <begin position="92"/>
        <end position="193"/>
    </location>
</feature>